<dbReference type="RefSeq" id="WP_105982979.1">
    <property type="nucleotide sequence ID" value="NZ_MQUC01000003.1"/>
</dbReference>
<keyword evidence="4" id="KW-1185">Reference proteome</keyword>
<comment type="caution">
    <text evidence="3">The sequence shown here is derived from an EMBL/GenBank/DDBJ whole genome shotgun (WGS) entry which is preliminary data.</text>
</comment>
<feature type="signal peptide" evidence="1">
    <location>
        <begin position="1"/>
        <end position="18"/>
    </location>
</feature>
<dbReference type="SUPFAM" id="SSF49854">
    <property type="entry name" value="Spermadhesin, CUB domain"/>
    <property type="match status" value="1"/>
</dbReference>
<dbReference type="EMBL" id="MQUC01000003">
    <property type="protein sequence ID" value="PRP67212.1"/>
    <property type="molecule type" value="Genomic_DNA"/>
</dbReference>
<evidence type="ECO:0000259" key="2">
    <source>
        <dbReference type="PROSITE" id="PS50093"/>
    </source>
</evidence>
<dbReference type="OrthoDB" id="9765926at2"/>
<dbReference type="Gene3D" id="2.60.120.290">
    <property type="entry name" value="Spermadhesin, CUB domain"/>
    <property type="match status" value="1"/>
</dbReference>
<reference evidence="3 4" key="1">
    <citation type="submission" date="2016-11" db="EMBL/GenBank/DDBJ databases">
        <title>Trade-off between light-utilization and light-protection in marine flavobacteria.</title>
        <authorList>
            <person name="Kumagai Y."/>
        </authorList>
    </citation>
    <scope>NUCLEOTIDE SEQUENCE [LARGE SCALE GENOMIC DNA]</scope>
    <source>
        <strain evidence="3 4">JCM 17109</strain>
    </source>
</reference>
<dbReference type="NCBIfam" id="TIGR04131">
    <property type="entry name" value="Bac_Flav_CTERM"/>
    <property type="match status" value="1"/>
</dbReference>
<name>A0A2S9WUR5_9FLAO</name>
<evidence type="ECO:0000256" key="1">
    <source>
        <dbReference type="SAM" id="SignalP"/>
    </source>
</evidence>
<dbReference type="Gene3D" id="2.60.120.260">
    <property type="entry name" value="Galactose-binding domain-like"/>
    <property type="match status" value="1"/>
</dbReference>
<dbReference type="Pfam" id="PF13585">
    <property type="entry name" value="CHU_C"/>
    <property type="match status" value="1"/>
</dbReference>
<keyword evidence="1" id="KW-0732">Signal</keyword>
<dbReference type="InterPro" id="IPR013783">
    <property type="entry name" value="Ig-like_fold"/>
</dbReference>
<dbReference type="Pfam" id="PF18911">
    <property type="entry name" value="PKD_4"/>
    <property type="match status" value="1"/>
</dbReference>
<gene>
    <name evidence="3" type="ORF">BST86_08920</name>
</gene>
<dbReference type="InterPro" id="IPR000601">
    <property type="entry name" value="PKD_dom"/>
</dbReference>
<feature type="domain" description="PKD" evidence="2">
    <location>
        <begin position="173"/>
        <end position="248"/>
    </location>
</feature>
<accession>A0A2S9WUR5</accession>
<dbReference type="InterPro" id="IPR035914">
    <property type="entry name" value="Sperma_CUB_dom_sf"/>
</dbReference>
<dbReference type="InterPro" id="IPR026341">
    <property type="entry name" value="T9SS_type_B"/>
</dbReference>
<dbReference type="SUPFAM" id="SSF49299">
    <property type="entry name" value="PKD domain"/>
    <property type="match status" value="1"/>
</dbReference>
<dbReference type="InterPro" id="IPR022409">
    <property type="entry name" value="PKD/Chitinase_dom"/>
</dbReference>
<dbReference type="SUPFAM" id="SSF49785">
    <property type="entry name" value="Galactose-binding domain-like"/>
    <property type="match status" value="1"/>
</dbReference>
<dbReference type="Proteomes" id="UP000239532">
    <property type="component" value="Unassembled WGS sequence"/>
</dbReference>
<dbReference type="CDD" id="cd00146">
    <property type="entry name" value="PKD"/>
    <property type="match status" value="1"/>
</dbReference>
<dbReference type="PROSITE" id="PS50093">
    <property type="entry name" value="PKD"/>
    <property type="match status" value="1"/>
</dbReference>
<dbReference type="Gene3D" id="2.60.40.10">
    <property type="entry name" value="Immunoglobulins"/>
    <property type="match status" value="1"/>
</dbReference>
<evidence type="ECO:0000313" key="4">
    <source>
        <dbReference type="Proteomes" id="UP000239532"/>
    </source>
</evidence>
<protein>
    <recommendedName>
        <fullName evidence="2">PKD domain-containing protein</fullName>
    </recommendedName>
</protein>
<evidence type="ECO:0000313" key="3">
    <source>
        <dbReference type="EMBL" id="PRP67212.1"/>
    </source>
</evidence>
<organism evidence="3 4">
    <name type="scientific">Nonlabens agnitus</name>
    <dbReference type="NCBI Taxonomy" id="870484"/>
    <lineage>
        <taxon>Bacteria</taxon>
        <taxon>Pseudomonadati</taxon>
        <taxon>Bacteroidota</taxon>
        <taxon>Flavobacteriia</taxon>
        <taxon>Flavobacteriales</taxon>
        <taxon>Flavobacteriaceae</taxon>
        <taxon>Nonlabens</taxon>
    </lineage>
</organism>
<dbReference type="SMART" id="SM00089">
    <property type="entry name" value="PKD"/>
    <property type="match status" value="1"/>
</dbReference>
<feature type="chain" id="PRO_5015724388" description="PKD domain-containing protein" evidence="1">
    <location>
        <begin position="19"/>
        <end position="1336"/>
    </location>
</feature>
<dbReference type="InterPro" id="IPR008979">
    <property type="entry name" value="Galactose-bd-like_sf"/>
</dbReference>
<dbReference type="InterPro" id="IPR035986">
    <property type="entry name" value="PKD_dom_sf"/>
</dbReference>
<proteinExistence type="predicted"/>
<sequence length="1336" mass="144568">MKSFLLLLAFLFSTIITAQTVIEMPGSGFSTRERYNGCGEAIFTDNGNRGSNYGNSQDSEIIFCPIVETDRMVLDFTILELLSGDFLRVYDGDSTASPLLNTFTNTTIAPGAIEASASNSTGCLTFAFQSNSNNTAAGWEAFRRCIDPCQSIIPNINSVPSIDPDGILRVCQNEEVDFQGSATFSNSGAGAIYEWDFNQGDGFVSGQNVSATFTEPGSYQVRFRVTDTQGCTDRESIDLVVQVSNDPDFTGTVASSNDICIGESVTLSGMVSTMEFEVVTAPPVSGTTFLPDGSGVSYQTCIDVDAFEPGAVIRNASDLISMFVNMEHSYTGDLDIILSAPNGSVIRILDAGTTGERFLGTPVDPINEPDNTEPGTGFTYVITEAASTTQSFQGGLQSINNFQSLPAGDYLASDPFSNFIGSSLNGSWCLTVTDNTVFDNGYIFEWGLNFDPSLLPANLSFEPNKVREEWQADPTIIATNGNEITVQPDVAGTKCYTYEFEDSFGCIYTEEVCIQVNPTPNPNDPEDLMICDTVGSVNTVDLTQNTAIMLAGQNSNNFQVAYYRQLTDAENLTNPIANPSQFAAQNTAETIYTSITNGTSGCSVVRDFQVSINQAIYTFPGNLSVCDDASNDGVATFDLSAQTPTILGTQSTAEVTVTYHRTQADAQSGANPIANTTNYSNENSPTQIVYVRVENNIDNGCFATGDFTLTVGGNPVANPIATYRVCDDASNDGRAVFQLQTRDSEILLGQSAADYEVTYYLSSNDAASRQNPIDKTSFQNTTNPQNIVARIDSRFNTSCFETTDFDLVVDPLPVLQRPNPLVSCDDPSGDGSEVFDLTSNNTSILNGLNSADFDLTYYLSQADATAANNSIASSYTSNVPTDIIYVRVENDLTGCFSTTDFEIIINPVPAVAAIPNLETCDTDNNGTAIFRLNDRLDQIRNGQSGVEVTFFNSQADALSGSNSLDAESYSSSSLETIFYRTEFTSTGCFTTSSFDIETITPPVAAGTAAVELCDSGDGTAVYNLANSDAQIQNGQTNTTVTYYQTQADAEADRSAIDKNFSFSGDVTLFARLENSSGCYTTTILELRFGQLPLPQLEDEVVLCRDPQGQLVNGPAVLDTGLSDADFDFQWRFDGQLLPMETNSVLITEQQGTYEVTAFNAVTGCSAMAMTVVRLAGAPDTFTIDVTSEPFDLNQQIVIDAAGPDDYWFQLDDGLYQDSNIFENVSPGVHFVTIAERNGCGSVTTQIFVYGYPKFFTPNFDGFNDTWNVAAGDRLPILNIYIYDRYGKFLKQLDPTGAGWDGTYLGELLPSSDYWFKLEYEYEGTTGTANGHFSLKR</sequence>